<dbReference type="PANTHER" id="PTHR43283:SF7">
    <property type="entry name" value="BETA-LACTAMASE-RELATED DOMAIN-CONTAINING PROTEIN"/>
    <property type="match status" value="1"/>
</dbReference>
<accession>A0A3N1KU90</accession>
<keyword evidence="3" id="KW-1185">Reference proteome</keyword>
<comment type="caution">
    <text evidence="2">The sequence shown here is derived from an EMBL/GenBank/DDBJ whole genome shotgun (WGS) entry which is preliminary data.</text>
</comment>
<dbReference type="OrthoDB" id="9814204at2"/>
<organism evidence="2 3">
    <name type="scientific">Stella humosa</name>
    <dbReference type="NCBI Taxonomy" id="94"/>
    <lineage>
        <taxon>Bacteria</taxon>
        <taxon>Pseudomonadati</taxon>
        <taxon>Pseudomonadota</taxon>
        <taxon>Alphaproteobacteria</taxon>
        <taxon>Rhodospirillales</taxon>
        <taxon>Stellaceae</taxon>
        <taxon>Stella</taxon>
    </lineage>
</organism>
<sequence>MARAPSALFDRIPPLLPAGVGAPPAPFFYDQSPRALREKVVSYSAKRYVDMMYVSGLSRAEADRHFRPRASGRSGGLEDEPDVSAAQAEVAAAWKTGQVTVATDDADRRATVTWTDPAFGAPVVGHAVARPGYGGIVLGRHAEPAFTPQPIQRPAADRARAWPLGDGGATPGRNRGPAALEQAIERLFAGSSGIYGVLVATPDGVVAERYSDHGAPDRITPSFSMTKAITGTIIGRMIHEGWLNSVYDPAPAPLWKDPRCIHHLITIDDLMRMRSGLAFAAVDGEGRGSVIFENSFVYYDGEDAFDTAQRAIVATRPGAVYRYINTGLNVLGSIIRDRIEARGLPYHETVYGLLADRIGMASYQHSADRVGNFVASGSGFACLRDYARFGLLYIQDGVWNGERLLPEGWADYALTSTHFGNHYAGCFRTNLDGQFPSLPVDAVWASGASDQKVIMLRRQGLVIAVANETDHTLDLKALDGVGAAAIAAVSEAPRSAAAD</sequence>
<protein>
    <submittedName>
        <fullName evidence="2">CubicO group peptidase (Beta-lactamase class C family)</fullName>
    </submittedName>
</protein>
<dbReference type="InterPro" id="IPR012338">
    <property type="entry name" value="Beta-lactam/transpept-like"/>
</dbReference>
<reference evidence="2 3" key="1">
    <citation type="submission" date="2018-11" db="EMBL/GenBank/DDBJ databases">
        <title>Genomic Encyclopedia of Type Strains, Phase IV (KMG-IV): sequencing the most valuable type-strain genomes for metagenomic binning, comparative biology and taxonomic classification.</title>
        <authorList>
            <person name="Goeker M."/>
        </authorList>
    </citation>
    <scope>NUCLEOTIDE SEQUENCE [LARGE SCALE GENOMIC DNA]</scope>
    <source>
        <strain evidence="2 3">DSM 5900</strain>
    </source>
</reference>
<dbReference type="RefSeq" id="WP_142235820.1">
    <property type="nucleotide sequence ID" value="NZ_AP019700.1"/>
</dbReference>
<dbReference type="AlphaFoldDB" id="A0A3N1KU90"/>
<evidence type="ECO:0000313" key="3">
    <source>
        <dbReference type="Proteomes" id="UP000278222"/>
    </source>
</evidence>
<dbReference type="SUPFAM" id="SSF56601">
    <property type="entry name" value="beta-lactamase/transpeptidase-like"/>
    <property type="match status" value="1"/>
</dbReference>
<dbReference type="InterPro" id="IPR050789">
    <property type="entry name" value="Diverse_Enzym_Activities"/>
</dbReference>
<evidence type="ECO:0000259" key="1">
    <source>
        <dbReference type="Pfam" id="PF00144"/>
    </source>
</evidence>
<evidence type="ECO:0000313" key="2">
    <source>
        <dbReference type="EMBL" id="ROP83554.1"/>
    </source>
</evidence>
<dbReference type="Proteomes" id="UP000278222">
    <property type="component" value="Unassembled WGS sequence"/>
</dbReference>
<dbReference type="Gene3D" id="3.40.710.10">
    <property type="entry name" value="DD-peptidase/beta-lactamase superfamily"/>
    <property type="match status" value="1"/>
</dbReference>
<dbReference type="PANTHER" id="PTHR43283">
    <property type="entry name" value="BETA-LACTAMASE-RELATED"/>
    <property type="match status" value="1"/>
</dbReference>
<dbReference type="Pfam" id="PF00144">
    <property type="entry name" value="Beta-lactamase"/>
    <property type="match status" value="1"/>
</dbReference>
<name>A0A3N1KU90_9PROT</name>
<proteinExistence type="predicted"/>
<dbReference type="EMBL" id="RJKX01000016">
    <property type="protein sequence ID" value="ROP83554.1"/>
    <property type="molecule type" value="Genomic_DNA"/>
</dbReference>
<feature type="domain" description="Beta-lactamase-related" evidence="1">
    <location>
        <begin position="198"/>
        <end position="472"/>
    </location>
</feature>
<dbReference type="InterPro" id="IPR001466">
    <property type="entry name" value="Beta-lactam-related"/>
</dbReference>
<gene>
    <name evidence="2" type="ORF">EDC65_4202</name>
</gene>